<dbReference type="Proteomes" id="UP000620559">
    <property type="component" value="Unassembled WGS sequence"/>
</dbReference>
<evidence type="ECO:0000313" key="1">
    <source>
        <dbReference type="EMBL" id="MBE9215089.1"/>
    </source>
</evidence>
<organism evidence="1 2">
    <name type="scientific">Plectonema cf. radiosum LEGE 06105</name>
    <dbReference type="NCBI Taxonomy" id="945769"/>
    <lineage>
        <taxon>Bacteria</taxon>
        <taxon>Bacillati</taxon>
        <taxon>Cyanobacteriota</taxon>
        <taxon>Cyanophyceae</taxon>
        <taxon>Oscillatoriophycideae</taxon>
        <taxon>Oscillatoriales</taxon>
        <taxon>Microcoleaceae</taxon>
        <taxon>Plectonema</taxon>
    </lineage>
</organism>
<accession>A0A8J7FB77</accession>
<name>A0A8J7FB77_9CYAN</name>
<dbReference type="EMBL" id="JADEWL010000085">
    <property type="protein sequence ID" value="MBE9215089.1"/>
    <property type="molecule type" value="Genomic_DNA"/>
</dbReference>
<keyword evidence="2" id="KW-1185">Reference proteome</keyword>
<gene>
    <name evidence="1" type="ORF">IQ247_20880</name>
</gene>
<proteinExistence type="predicted"/>
<dbReference type="RefSeq" id="WP_193923075.1">
    <property type="nucleotide sequence ID" value="NZ_JADEWL010000085.1"/>
</dbReference>
<dbReference type="AlphaFoldDB" id="A0A8J7FB77"/>
<protein>
    <submittedName>
        <fullName evidence="1">Uncharacterized protein</fullName>
    </submittedName>
</protein>
<reference evidence="1" key="1">
    <citation type="submission" date="2020-10" db="EMBL/GenBank/DDBJ databases">
        <authorList>
            <person name="Castelo-Branco R."/>
            <person name="Eusebio N."/>
            <person name="Adriana R."/>
            <person name="Vieira A."/>
            <person name="Brugerolle De Fraissinette N."/>
            <person name="Rezende De Castro R."/>
            <person name="Schneider M.P."/>
            <person name="Vasconcelos V."/>
            <person name="Leao P.N."/>
        </authorList>
    </citation>
    <scope>NUCLEOTIDE SEQUENCE</scope>
    <source>
        <strain evidence="1">LEGE 06105</strain>
    </source>
</reference>
<sequence length="53" mass="6321">MSLRTFILLGHLLRNAERAYNNMKPSLEDSYESMKCNIEKTYEKVKRSILEQK</sequence>
<comment type="caution">
    <text evidence="1">The sequence shown here is derived from an EMBL/GenBank/DDBJ whole genome shotgun (WGS) entry which is preliminary data.</text>
</comment>
<evidence type="ECO:0000313" key="2">
    <source>
        <dbReference type="Proteomes" id="UP000620559"/>
    </source>
</evidence>